<proteinExistence type="predicted"/>
<dbReference type="PROSITE" id="PS51194">
    <property type="entry name" value="HELICASE_CTER"/>
    <property type="match status" value="1"/>
</dbReference>
<dbReference type="SMART" id="SM00490">
    <property type="entry name" value="HELICc"/>
    <property type="match status" value="1"/>
</dbReference>
<dbReference type="PANTHER" id="PTHR12131">
    <property type="entry name" value="ATP-DEPENDENT RNA AND DNA HELICASE"/>
    <property type="match status" value="1"/>
</dbReference>
<dbReference type="PROSITE" id="PS51192">
    <property type="entry name" value="HELICASE_ATP_BIND_1"/>
    <property type="match status" value="1"/>
</dbReference>
<accession>A0ABT5TU37</accession>
<dbReference type="InterPro" id="IPR050699">
    <property type="entry name" value="RNA-DNA_Helicase"/>
</dbReference>
<keyword evidence="2" id="KW-0378">Hydrolase</keyword>
<dbReference type="Gene3D" id="3.40.50.300">
    <property type="entry name" value="P-loop containing nucleotide triphosphate hydrolases"/>
    <property type="match status" value="2"/>
</dbReference>
<dbReference type="EMBL" id="JAQQPZ010000015">
    <property type="protein sequence ID" value="MDD8061230.1"/>
    <property type="molecule type" value="Genomic_DNA"/>
</dbReference>
<feature type="domain" description="Helicase C-terminal" evidence="6">
    <location>
        <begin position="298"/>
        <end position="507"/>
    </location>
</feature>
<keyword evidence="1" id="KW-0547">Nucleotide-binding</keyword>
<feature type="domain" description="Helicase ATP-binding" evidence="5">
    <location>
        <begin position="109"/>
        <end position="233"/>
    </location>
</feature>
<dbReference type="Pfam" id="PF00270">
    <property type="entry name" value="DEAD"/>
    <property type="match status" value="1"/>
</dbReference>
<name>A0ABT5TU37_9GAMM</name>
<evidence type="ECO:0000313" key="8">
    <source>
        <dbReference type="Proteomes" id="UP001213691"/>
    </source>
</evidence>
<evidence type="ECO:0000256" key="4">
    <source>
        <dbReference type="ARBA" id="ARBA00022840"/>
    </source>
</evidence>
<dbReference type="InterPro" id="IPR027417">
    <property type="entry name" value="P-loop_NTPase"/>
</dbReference>
<dbReference type="InterPro" id="IPR001650">
    <property type="entry name" value="Helicase_C-like"/>
</dbReference>
<evidence type="ECO:0000256" key="3">
    <source>
        <dbReference type="ARBA" id="ARBA00022806"/>
    </source>
</evidence>
<gene>
    <name evidence="7" type="ORF">PQR79_19365</name>
</gene>
<dbReference type="SMART" id="SM00487">
    <property type="entry name" value="DEXDc"/>
    <property type="match status" value="1"/>
</dbReference>
<protein>
    <submittedName>
        <fullName evidence="7">Helicase-related protein</fullName>
    </submittedName>
</protein>
<dbReference type="SUPFAM" id="SSF52540">
    <property type="entry name" value="P-loop containing nucleoside triphosphate hydrolases"/>
    <property type="match status" value="2"/>
</dbReference>
<reference evidence="7 8" key="1">
    <citation type="submission" date="2023-02" db="EMBL/GenBank/DDBJ databases">
        <title>Genome sequence of Shewanella metallivivens ER-Te-42B-Light, sp. nov., enriched from sulfide tube worms (Riftia pachyptila) isolated from Explorer Ridge in the Pacific Ocean.</title>
        <authorList>
            <person name="Maltman C."/>
            <person name="Kuzyk S.B."/>
            <person name="Kyndt J.A."/>
            <person name="Yurkov V."/>
        </authorList>
    </citation>
    <scope>NUCLEOTIDE SEQUENCE [LARGE SCALE GENOMIC DNA]</scope>
    <source>
        <strain evidence="7 8">ER-Te-42B-Light</strain>
    </source>
</reference>
<keyword evidence="8" id="KW-1185">Reference proteome</keyword>
<dbReference type="GO" id="GO:0004386">
    <property type="term" value="F:helicase activity"/>
    <property type="evidence" value="ECO:0007669"/>
    <property type="project" value="UniProtKB-KW"/>
</dbReference>
<evidence type="ECO:0000259" key="6">
    <source>
        <dbReference type="PROSITE" id="PS51194"/>
    </source>
</evidence>
<evidence type="ECO:0000259" key="5">
    <source>
        <dbReference type="PROSITE" id="PS51192"/>
    </source>
</evidence>
<sequence>MEDLICSFSTKKNFDFNETFEIYNKCSKALIDDEIKGANLLIHILNFRNKFSNDLDEMLTDLVESIGFYPYIVKENLKISSTSSEIRFNSNISKNIEGKCFHDEQKKIIEILKSGKNLIVSAPTSFDKSLLIEEVVASKKYKNIVVIQPTLALLDETRRKLSKYSSQYKIIVRTSQEPATEKGNLFLLTAERVNEYQNFPNIDFLIIDEFYKLSSRRDDERSDSLNNSFRYILEKYNPQFYLLGPNIEGISEGFAEKYNAQFFKTNFSLVACDEIDVYESYKGLFGERGDKKLYKEKVLFDLLFSLKNQNTIIYCSSPSRARYLSTEYCKYLASNNVEPTNLSLPIIDWIESYVSSSWSFIQNLKYGIGVHDGALQKHISTTVINHFNNSILNTLFCTATIIEGVNTNAKNVIFFDKKKGFNVPIDFFDYSNIKGRAGRLMEHYIGNIYNFNPPPPKDEIFIDIPFFEQSPISDEVLININPEDVLDKDSDQFNYISNIPVSERELFTKNSLYIRGQDSLVNILRGDVEANYHLIAWDSMPTYEQLEYCIGLAWDYLVRPEESFRPMTKKKIVKVTFDYGINKSINKLVESNFSYKKDNNEKDISEQVLLDEAIRDSFQILRHWFQYKIPKWLLVINELQRFVCNEKGLRAGNYLFYASSIECDFIRDNLTILAEYGIPKSAIDKLEKYIPKSLDQEKVLEEIIKKGIYKKSEFLKYEQNKILENYNNNDV</sequence>
<evidence type="ECO:0000256" key="2">
    <source>
        <dbReference type="ARBA" id="ARBA00022801"/>
    </source>
</evidence>
<evidence type="ECO:0000313" key="7">
    <source>
        <dbReference type="EMBL" id="MDD8061230.1"/>
    </source>
</evidence>
<organism evidence="7 8">
    <name type="scientific">Shewanella metallivivens</name>
    <dbReference type="NCBI Taxonomy" id="2872342"/>
    <lineage>
        <taxon>Bacteria</taxon>
        <taxon>Pseudomonadati</taxon>
        <taxon>Pseudomonadota</taxon>
        <taxon>Gammaproteobacteria</taxon>
        <taxon>Alteromonadales</taxon>
        <taxon>Shewanellaceae</taxon>
        <taxon>Shewanella</taxon>
    </lineage>
</organism>
<dbReference type="RefSeq" id="WP_238106264.1">
    <property type="nucleotide sequence ID" value="NZ_JAQQPZ010000015.1"/>
</dbReference>
<dbReference type="Pfam" id="PF00271">
    <property type="entry name" value="Helicase_C"/>
    <property type="match status" value="1"/>
</dbReference>
<keyword evidence="3 7" id="KW-0347">Helicase</keyword>
<comment type="caution">
    <text evidence="7">The sequence shown here is derived from an EMBL/GenBank/DDBJ whole genome shotgun (WGS) entry which is preliminary data.</text>
</comment>
<dbReference type="InterPro" id="IPR014001">
    <property type="entry name" value="Helicase_ATP-bd"/>
</dbReference>
<dbReference type="Proteomes" id="UP001213691">
    <property type="component" value="Unassembled WGS sequence"/>
</dbReference>
<keyword evidence="4" id="KW-0067">ATP-binding</keyword>
<evidence type="ECO:0000256" key="1">
    <source>
        <dbReference type="ARBA" id="ARBA00022741"/>
    </source>
</evidence>
<dbReference type="PANTHER" id="PTHR12131:SF1">
    <property type="entry name" value="ATP-DEPENDENT RNA HELICASE SUPV3L1, MITOCHONDRIAL-RELATED"/>
    <property type="match status" value="1"/>
</dbReference>
<dbReference type="InterPro" id="IPR011545">
    <property type="entry name" value="DEAD/DEAH_box_helicase_dom"/>
</dbReference>